<dbReference type="RefSeq" id="WP_111955836.1">
    <property type="nucleotide sequence ID" value="NZ_CP036313.1"/>
</dbReference>
<keyword evidence="4" id="KW-1185">Reference proteome</keyword>
<dbReference type="InterPro" id="IPR019117">
    <property type="entry name" value="CRISPR-assoc_protein_Cmr3"/>
</dbReference>
<dbReference type="EMBL" id="CP036313">
    <property type="protein sequence ID" value="QBH13172.1"/>
    <property type="molecule type" value="Genomic_DNA"/>
</dbReference>
<reference evidence="1 4" key="2">
    <citation type="submission" date="2019-02" db="EMBL/GenBank/DDBJ databases">
        <title>Complete genome sequence of Desulfobacter hydrogenophilus AcRS1.</title>
        <authorList>
            <person name="Marietou A."/>
            <person name="Lund M.B."/>
            <person name="Marshall I.P.G."/>
            <person name="Schreiber L."/>
            <person name="Jorgensen B."/>
        </authorList>
    </citation>
    <scope>NUCLEOTIDE SEQUENCE [LARGE SCALE GENOMIC DNA]</scope>
    <source>
        <strain evidence="1 4">AcRS1</strain>
    </source>
</reference>
<dbReference type="OrthoDB" id="6162707at2"/>
<evidence type="ECO:0008006" key="5">
    <source>
        <dbReference type="Google" id="ProtNLM"/>
    </source>
</evidence>
<dbReference type="Gene3D" id="2.60.40.4350">
    <property type="match status" value="1"/>
</dbReference>
<dbReference type="Proteomes" id="UP000248798">
    <property type="component" value="Unassembled WGS sequence"/>
</dbReference>
<evidence type="ECO:0000313" key="4">
    <source>
        <dbReference type="Proteomes" id="UP000293902"/>
    </source>
</evidence>
<evidence type="ECO:0000313" key="1">
    <source>
        <dbReference type="EMBL" id="QBH13172.1"/>
    </source>
</evidence>
<reference evidence="2 3" key="1">
    <citation type="submission" date="2018-06" db="EMBL/GenBank/DDBJ databases">
        <title>Complete Genome Sequence of Desulfobacter hydrogenophilus (DSM3380).</title>
        <authorList>
            <person name="Marietou A."/>
            <person name="Schreiber L."/>
            <person name="Marshall I."/>
            <person name="Jorgensen B."/>
        </authorList>
    </citation>
    <scope>NUCLEOTIDE SEQUENCE [LARGE SCALE GENOMIC DNA]</scope>
    <source>
        <strain evidence="2 3">DSM 3380</strain>
    </source>
</reference>
<dbReference type="EMBL" id="QLNI01000015">
    <property type="protein sequence ID" value="RAM02407.1"/>
    <property type="molecule type" value="Genomic_DNA"/>
</dbReference>
<sequence>MNFTITSSDPLIFRDGRPFGEQGHVHGGALRWPWPSTVSGLIRTRVGEQRAKDYFTGPDRLKNIEMIRQVRNCCLPLWRKEFDQDWQPLFPAPADAFCFQGEDQNTNDLNIIPFSYQAADQMGGTDLNLSNWMIPTREVNSKPAKNKPDLWFKDTFLYWLEHGKLKQRLWQPENLGLGWPQLELRIHTAISAHTGTADHGRLFSSQGIRLESGGIEETPGYFAMGIQVKGIESNDHLEGSCHLGGERRVAAIEKTQPFLPPCPAWLNNKKYLRLILASPGKFGGWVPDWLIPDEKAEFKTHPGSGIEVRLRSAHVERWQAVSGWDFEKHGPKAFSKLVPAGSVYIIELKESSKSQILAEKSWGKSLNDDPDGFGLTFIGNISF</sequence>
<evidence type="ECO:0000313" key="3">
    <source>
        <dbReference type="Proteomes" id="UP000248798"/>
    </source>
</evidence>
<organism evidence="2 3">
    <name type="scientific">Desulfobacter hydrogenophilus</name>
    <dbReference type="NCBI Taxonomy" id="2291"/>
    <lineage>
        <taxon>Bacteria</taxon>
        <taxon>Pseudomonadati</taxon>
        <taxon>Thermodesulfobacteriota</taxon>
        <taxon>Desulfobacteria</taxon>
        <taxon>Desulfobacterales</taxon>
        <taxon>Desulfobacteraceae</taxon>
        <taxon>Desulfobacter</taxon>
    </lineage>
</organism>
<dbReference type="Pfam" id="PF09700">
    <property type="entry name" value="Cas_Cmr3"/>
    <property type="match status" value="1"/>
</dbReference>
<protein>
    <recommendedName>
        <fullName evidence="5">Type III-B CRISPR module-associated protein Cmr3</fullName>
    </recommendedName>
</protein>
<proteinExistence type="predicted"/>
<gene>
    <name evidence="2" type="ORF">DO021_08980</name>
    <name evidence="1" type="ORF">EYB58_09725</name>
</gene>
<dbReference type="Gene3D" id="3.30.70.2940">
    <property type="match status" value="1"/>
</dbReference>
<accession>A0A328FH92</accession>
<name>A0A328FH92_9BACT</name>
<dbReference type="Proteomes" id="UP000293902">
    <property type="component" value="Chromosome"/>
</dbReference>
<dbReference type="AlphaFoldDB" id="A0A328FH92"/>
<evidence type="ECO:0000313" key="2">
    <source>
        <dbReference type="EMBL" id="RAM02407.1"/>
    </source>
</evidence>